<accession>A0A1L7RF15</accession>
<dbReference type="Gene3D" id="1.10.10.10">
    <property type="entry name" value="Winged helix-like DNA-binding domain superfamily/Winged helix DNA-binding domain"/>
    <property type="match status" value="1"/>
</dbReference>
<feature type="region of interest" description="Disordered" evidence="1">
    <location>
        <begin position="259"/>
        <end position="288"/>
    </location>
</feature>
<dbReference type="EMBL" id="LK995544">
    <property type="protein sequence ID" value="CED92691.1"/>
    <property type="molecule type" value="Genomic_DNA"/>
</dbReference>
<reference evidence="2" key="1">
    <citation type="submission" date="2014-07" db="EMBL/GenBank/DDBJ databases">
        <authorList>
            <person name="Zhang J.E."/>
            <person name="Yang H."/>
            <person name="Guo J."/>
            <person name="Deng Z."/>
            <person name="Luo H."/>
            <person name="Luo M."/>
            <person name="Zhao B."/>
        </authorList>
    </citation>
    <scope>NUCLEOTIDE SEQUENCE</scope>
    <source>
        <strain evidence="2">AM4</strain>
    </source>
</reference>
<organism evidence="2">
    <name type="scientific">Actinomyces succiniciruminis</name>
    <dbReference type="NCBI Taxonomy" id="1522002"/>
    <lineage>
        <taxon>Bacteria</taxon>
        <taxon>Bacillati</taxon>
        <taxon>Actinomycetota</taxon>
        <taxon>Actinomycetes</taxon>
        <taxon>Actinomycetales</taxon>
        <taxon>Actinomycetaceae</taxon>
        <taxon>Actinomyces</taxon>
    </lineage>
</organism>
<evidence type="ECO:0000256" key="1">
    <source>
        <dbReference type="SAM" id="MobiDB-lite"/>
    </source>
</evidence>
<evidence type="ECO:0000313" key="2">
    <source>
        <dbReference type="EMBL" id="CED92691.1"/>
    </source>
</evidence>
<dbReference type="InterPro" id="IPR036388">
    <property type="entry name" value="WH-like_DNA-bd_sf"/>
</dbReference>
<proteinExistence type="predicted"/>
<protein>
    <submittedName>
        <fullName evidence="2">MarR protein</fullName>
    </submittedName>
</protein>
<name>A0A1L7RF15_9ACTO</name>
<dbReference type="AlphaFoldDB" id="A0A1L7RF15"/>
<dbReference type="CDD" id="cd00090">
    <property type="entry name" value="HTH_ARSR"/>
    <property type="match status" value="1"/>
</dbReference>
<gene>
    <name evidence="2" type="ORF">AAM4_2859</name>
</gene>
<dbReference type="RefSeq" id="WP_210582426.1">
    <property type="nucleotide sequence ID" value="NZ_LK995544.1"/>
</dbReference>
<dbReference type="InterPro" id="IPR036390">
    <property type="entry name" value="WH_DNA-bd_sf"/>
</dbReference>
<dbReference type="SUPFAM" id="SSF46785">
    <property type="entry name" value="Winged helix' DNA-binding domain"/>
    <property type="match status" value="1"/>
</dbReference>
<dbReference type="InterPro" id="IPR011991">
    <property type="entry name" value="ArsR-like_HTH"/>
</dbReference>
<dbReference type="Pfam" id="PF12840">
    <property type="entry name" value="HTH_20"/>
    <property type="match status" value="1"/>
</dbReference>
<sequence length="288" mass="29964">MSASPTAGALLPRSAWTDLSARAELSPARRRVLAAVEESGRSVTAAQLARSLELHHNTVREHLDALVEAGLVAVSAAPTGRRGRPALRYAPAGPDPAQVVGSYLSLLDAIVEQLGDGEQARRRAEAIGRRWAQLLPDEPAAPTAQAAASAASTATSTTRLTAMLPHLSHMGFAPEFDGEQITLKACPLMTASRPPHRLVCLMHEGFLNERFARPHTGGPASADRADGGAADAVEAGTGTPTFSVVPLCADGCHVMAWATTPTQPTGEPPAPQAAASAEHRPVETVASR</sequence>